<accession>A0AAV7B5F8</accession>
<proteinExistence type="predicted"/>
<name>A0AAV7B5F8_ENGPU</name>
<dbReference type="AlphaFoldDB" id="A0AAV7B5F8"/>
<gene>
    <name evidence="1" type="ORF">GDO81_013769</name>
</gene>
<protein>
    <submittedName>
        <fullName evidence="1">Uncharacterized protein</fullName>
    </submittedName>
</protein>
<evidence type="ECO:0000313" key="2">
    <source>
        <dbReference type="Proteomes" id="UP000824782"/>
    </source>
</evidence>
<evidence type="ECO:0000313" key="1">
    <source>
        <dbReference type="EMBL" id="KAG8567762.1"/>
    </source>
</evidence>
<organism evidence="1 2">
    <name type="scientific">Engystomops pustulosus</name>
    <name type="common">Tungara frog</name>
    <name type="synonym">Physalaemus pustulosus</name>
    <dbReference type="NCBI Taxonomy" id="76066"/>
    <lineage>
        <taxon>Eukaryota</taxon>
        <taxon>Metazoa</taxon>
        <taxon>Chordata</taxon>
        <taxon>Craniata</taxon>
        <taxon>Vertebrata</taxon>
        <taxon>Euteleostomi</taxon>
        <taxon>Amphibia</taxon>
        <taxon>Batrachia</taxon>
        <taxon>Anura</taxon>
        <taxon>Neobatrachia</taxon>
        <taxon>Hyloidea</taxon>
        <taxon>Leptodactylidae</taxon>
        <taxon>Leiuperinae</taxon>
        <taxon>Engystomops</taxon>
    </lineage>
</organism>
<reference evidence="1" key="1">
    <citation type="thesis" date="2020" institute="ProQuest LLC" country="789 East Eisenhower Parkway, Ann Arbor, MI, USA">
        <title>Comparative Genomics and Chromosome Evolution.</title>
        <authorList>
            <person name="Mudd A.B."/>
        </authorList>
    </citation>
    <scope>NUCLEOTIDE SEQUENCE</scope>
    <source>
        <strain evidence="1">237g6f4</strain>
        <tissue evidence="1">Blood</tissue>
    </source>
</reference>
<sequence>MTVGCVACAAANPHLSTTPFPIPQNDSLVECLMTLLKGGADAKCPQYHPLVTRKPKIRSPGEIYVLPANYTCFNNDDRSGISLGIFADGFCVENSTVDCDLSHRYSNGLLLVMW</sequence>
<dbReference type="Proteomes" id="UP000824782">
    <property type="component" value="Unassembled WGS sequence"/>
</dbReference>
<comment type="caution">
    <text evidence="1">The sequence shown here is derived from an EMBL/GenBank/DDBJ whole genome shotgun (WGS) entry which is preliminary data.</text>
</comment>
<keyword evidence="2" id="KW-1185">Reference proteome</keyword>
<dbReference type="EMBL" id="WNYA01000006">
    <property type="protein sequence ID" value="KAG8567762.1"/>
    <property type="molecule type" value="Genomic_DNA"/>
</dbReference>